<comment type="subcellular location">
    <subcellularLocation>
        <location evidence="1">Nucleus</location>
    </subcellularLocation>
</comment>
<dbReference type="GO" id="GO:0003682">
    <property type="term" value="F:chromatin binding"/>
    <property type="evidence" value="ECO:0007669"/>
    <property type="project" value="TreeGrafter"/>
</dbReference>
<dbReference type="GO" id="GO:0008278">
    <property type="term" value="C:cohesin complex"/>
    <property type="evidence" value="ECO:0007669"/>
    <property type="project" value="InterPro"/>
</dbReference>
<evidence type="ECO:0000256" key="2">
    <source>
        <dbReference type="ARBA" id="ARBA00009870"/>
    </source>
</evidence>
<gene>
    <name evidence="7" type="ORF">POM88_043878</name>
</gene>
<evidence type="ECO:0000313" key="8">
    <source>
        <dbReference type="Proteomes" id="UP001237642"/>
    </source>
</evidence>
<evidence type="ECO:0000256" key="3">
    <source>
        <dbReference type="ARBA" id="ARBA00023242"/>
    </source>
</evidence>
<feature type="region of interest" description="Disordered" evidence="4">
    <location>
        <begin position="487"/>
        <end position="537"/>
    </location>
</feature>
<proteinExistence type="inferred from homology"/>
<dbReference type="CDD" id="cd21793">
    <property type="entry name" value="Rad21_Rec8_M_AtSYN1-like"/>
    <property type="match status" value="1"/>
</dbReference>
<reference evidence="7" key="1">
    <citation type="submission" date="2023-02" db="EMBL/GenBank/DDBJ databases">
        <title>Genome of toxic invasive species Heracleum sosnowskyi carries increased number of genes despite the absence of recent whole-genome duplications.</title>
        <authorList>
            <person name="Schelkunov M."/>
            <person name="Shtratnikova V."/>
            <person name="Makarenko M."/>
            <person name="Klepikova A."/>
            <person name="Omelchenko D."/>
            <person name="Novikova G."/>
            <person name="Obukhova E."/>
            <person name="Bogdanov V."/>
            <person name="Penin A."/>
            <person name="Logacheva M."/>
        </authorList>
    </citation>
    <scope>NUCLEOTIDE SEQUENCE</scope>
    <source>
        <strain evidence="7">Hsosn_3</strain>
        <tissue evidence="7">Leaf</tissue>
    </source>
</reference>
<dbReference type="GO" id="GO:1990414">
    <property type="term" value="P:replication-born double-strand break repair via sister chromatid exchange"/>
    <property type="evidence" value="ECO:0007669"/>
    <property type="project" value="TreeGrafter"/>
</dbReference>
<keyword evidence="8" id="KW-1185">Reference proteome</keyword>
<comment type="similarity">
    <text evidence="2">Belongs to the rad21 family.</text>
</comment>
<dbReference type="InterPro" id="IPR039781">
    <property type="entry name" value="Rad21/Rec8-like"/>
</dbReference>
<feature type="compositionally biased region" description="Polar residues" evidence="4">
    <location>
        <begin position="504"/>
        <end position="537"/>
    </location>
</feature>
<feature type="compositionally biased region" description="Basic and acidic residues" evidence="4">
    <location>
        <begin position="231"/>
        <end position="243"/>
    </location>
</feature>
<dbReference type="Gene3D" id="1.10.10.580">
    <property type="entry name" value="Structural maintenance of chromosome 1. Chain E"/>
    <property type="match status" value="1"/>
</dbReference>
<comment type="caution">
    <text evidence="7">The sequence shown here is derived from an EMBL/GenBank/DDBJ whole genome shotgun (WGS) entry which is preliminary data.</text>
</comment>
<evidence type="ECO:0000313" key="7">
    <source>
        <dbReference type="EMBL" id="KAK1359404.1"/>
    </source>
</evidence>
<accession>A0AAD8M4L8</accession>
<feature type="domain" description="Rad21/Rec8-like protein N-terminal" evidence="6">
    <location>
        <begin position="1"/>
        <end position="94"/>
    </location>
</feature>
<dbReference type="PANTHER" id="PTHR12585">
    <property type="entry name" value="SCC1 / RAD21 FAMILY MEMBER"/>
    <property type="match status" value="1"/>
</dbReference>
<dbReference type="GO" id="GO:0007062">
    <property type="term" value="P:sister chromatid cohesion"/>
    <property type="evidence" value="ECO:0007669"/>
    <property type="project" value="InterPro"/>
</dbReference>
<dbReference type="AlphaFoldDB" id="A0AAD8M4L8"/>
<evidence type="ECO:0000256" key="4">
    <source>
        <dbReference type="SAM" id="MobiDB-lite"/>
    </source>
</evidence>
<organism evidence="7 8">
    <name type="scientific">Heracleum sosnowskyi</name>
    <dbReference type="NCBI Taxonomy" id="360622"/>
    <lineage>
        <taxon>Eukaryota</taxon>
        <taxon>Viridiplantae</taxon>
        <taxon>Streptophyta</taxon>
        <taxon>Embryophyta</taxon>
        <taxon>Tracheophyta</taxon>
        <taxon>Spermatophyta</taxon>
        <taxon>Magnoliopsida</taxon>
        <taxon>eudicotyledons</taxon>
        <taxon>Gunneridae</taxon>
        <taxon>Pentapetalae</taxon>
        <taxon>asterids</taxon>
        <taxon>campanulids</taxon>
        <taxon>Apiales</taxon>
        <taxon>Apiaceae</taxon>
        <taxon>Apioideae</taxon>
        <taxon>apioid superclade</taxon>
        <taxon>Tordylieae</taxon>
        <taxon>Tordyliinae</taxon>
        <taxon>Heracleum</taxon>
    </lineage>
</organism>
<dbReference type="EMBL" id="JAUIZM010000010">
    <property type="protein sequence ID" value="KAK1359404.1"/>
    <property type="molecule type" value="Genomic_DNA"/>
</dbReference>
<protein>
    <recommendedName>
        <fullName evidence="9">Sister chromatid cohesion 1 protein 2</fullName>
    </recommendedName>
</protein>
<sequence>MFYSHQLLSKKGALGTIWVAAHSHKTLKKEDVSNTNISSSVDKILLDEVPVVTYRILAYLLLGVVRIYSKKVEYLFRDCNNVLSEVRHFVTSKKCNADIEVMCAPYSSITVPERFELDAFDLEIIENFNRNHIKMQEEITLEGKKDGICSPSFHQSYMEEDTTRLGGFSAVHTTCNNNYSMSTTTAEVVASTLHNLTSLDTSMEKFRSNRFSLEDCLPPMLFDEAEERADPGRTFHEDSRTDGVEMNPPNSPMMSGDGGRPEDNAESLDKEHADSANTEFSKLMGLQNEKIPIISPKCPVSLSVDIDATPESKVADSENTEFSKLMGVQNEKIPIISPKCPVSLSIDIDASPESKVANSPGARTPGLMAVGTPATKEGARVSKKRKCTYDANEIVKTNEVYKAGVDGLSKGGHVLKKQKCLYDANEIVITNQVYKAGLDDPSELVKKLKKTALQNADQMSETILFQPLIPSVPINFSLLREKEQKSPVKIETTKTPTKSHDIGSLSSHETCGENSIAPSSHVTNSVSQRGNNTCGSTNSERLGCTRSFASVDRELSAVGDPKLDMGSMSFASVDGELSPVEDQEFDESLMTKEEEINLCEGDDEQEKYHWSTRTRAVARFLHTEFLARKKRGENEVVKLSLVVEGKSKKRNARLFYELLALTTRGFLNMKQDNPYGYHFETKLRCRRQT</sequence>
<feature type="region of interest" description="Disordered" evidence="4">
    <location>
        <begin position="231"/>
        <end position="273"/>
    </location>
</feature>
<dbReference type="Pfam" id="PF04825">
    <property type="entry name" value="Rad21_Rec8_N"/>
    <property type="match status" value="1"/>
</dbReference>
<name>A0AAD8M4L8_9APIA</name>
<evidence type="ECO:0000259" key="6">
    <source>
        <dbReference type="Pfam" id="PF04825"/>
    </source>
</evidence>
<dbReference type="InterPro" id="IPR023093">
    <property type="entry name" value="ScpA-like_C"/>
</dbReference>
<evidence type="ECO:0000256" key="1">
    <source>
        <dbReference type="ARBA" id="ARBA00004123"/>
    </source>
</evidence>
<dbReference type="Proteomes" id="UP001237642">
    <property type="component" value="Unassembled WGS sequence"/>
</dbReference>
<dbReference type="GO" id="GO:0005634">
    <property type="term" value="C:nucleus"/>
    <property type="evidence" value="ECO:0007669"/>
    <property type="project" value="UniProtKB-SubCell"/>
</dbReference>
<feature type="domain" description="Rad21/Rec8-like protein C-terminal eukaryotic" evidence="5">
    <location>
        <begin position="633"/>
        <end position="676"/>
    </location>
</feature>
<keyword evidence="3" id="KW-0539">Nucleus</keyword>
<feature type="compositionally biased region" description="Basic and acidic residues" evidence="4">
    <location>
        <begin position="259"/>
        <end position="273"/>
    </location>
</feature>
<reference evidence="7" key="2">
    <citation type="submission" date="2023-05" db="EMBL/GenBank/DDBJ databases">
        <authorList>
            <person name="Schelkunov M.I."/>
        </authorList>
    </citation>
    <scope>NUCLEOTIDE SEQUENCE</scope>
    <source>
        <strain evidence="7">Hsosn_3</strain>
        <tissue evidence="7">Leaf</tissue>
    </source>
</reference>
<dbReference type="SUPFAM" id="SSF46785">
    <property type="entry name" value="Winged helix' DNA-binding domain"/>
    <property type="match status" value="1"/>
</dbReference>
<dbReference type="InterPro" id="IPR006910">
    <property type="entry name" value="Rad21_Rec8_N"/>
</dbReference>
<evidence type="ECO:0008006" key="9">
    <source>
        <dbReference type="Google" id="ProtNLM"/>
    </source>
</evidence>
<dbReference type="InterPro" id="IPR006909">
    <property type="entry name" value="Rad21/Rec8_C_eu"/>
</dbReference>
<dbReference type="PANTHER" id="PTHR12585:SF73">
    <property type="entry name" value="SISTER CHROMATID COHESION 1 PROTEIN 2"/>
    <property type="match status" value="1"/>
</dbReference>
<dbReference type="Pfam" id="PF04824">
    <property type="entry name" value="Rad21_Rec8"/>
    <property type="match status" value="1"/>
</dbReference>
<feature type="region of interest" description="Disordered" evidence="4">
    <location>
        <begin position="355"/>
        <end position="374"/>
    </location>
</feature>
<evidence type="ECO:0000259" key="5">
    <source>
        <dbReference type="Pfam" id="PF04824"/>
    </source>
</evidence>
<dbReference type="InterPro" id="IPR036390">
    <property type="entry name" value="WH_DNA-bd_sf"/>
</dbReference>